<proteinExistence type="predicted"/>
<dbReference type="Proteomes" id="UP000039370">
    <property type="component" value="Unassembled WGS sequence"/>
</dbReference>
<sequence length="159" mass="19399">MENENLKWNYIKQKAKENLTKTFYLIIEKKNYDAIYNQIKNERINNIRLISDKRIDNSKLYLDKWLNDEQQNSHNRIVIIPYLNNLELYTKIKSIKGICEILCYKNLDEISFDNVEHTYQNQEKRKLNHSDRTVFFKTNFTHSTELKKRELDDIFFILN</sequence>
<name>A0A0B7IM28_9FLAO</name>
<protein>
    <submittedName>
        <fullName evidence="1">Uncharacterized protein</fullName>
    </submittedName>
</protein>
<reference evidence="2" key="1">
    <citation type="submission" date="2015-01" db="EMBL/GenBank/DDBJ databases">
        <authorList>
            <person name="MANFREDI Pablo"/>
        </authorList>
    </citation>
    <scope>NUCLEOTIDE SEQUENCE [LARGE SCALE GENOMIC DNA]</scope>
    <source>
        <strain evidence="2">Cc11</strain>
    </source>
</reference>
<gene>
    <name evidence="1" type="ORF">CCAN11_2240027</name>
</gene>
<evidence type="ECO:0000313" key="2">
    <source>
        <dbReference type="Proteomes" id="UP000039370"/>
    </source>
</evidence>
<dbReference type="AlphaFoldDB" id="A0A0B7IM28"/>
<accession>A0A0B7IM28</accession>
<organism evidence="1 2">
    <name type="scientific">Capnocytophaga canimorsus</name>
    <dbReference type="NCBI Taxonomy" id="28188"/>
    <lineage>
        <taxon>Bacteria</taxon>
        <taxon>Pseudomonadati</taxon>
        <taxon>Bacteroidota</taxon>
        <taxon>Flavobacteriia</taxon>
        <taxon>Flavobacteriales</taxon>
        <taxon>Flavobacteriaceae</taxon>
        <taxon>Capnocytophaga</taxon>
    </lineage>
</organism>
<evidence type="ECO:0000313" key="1">
    <source>
        <dbReference type="EMBL" id="CEN51043.1"/>
    </source>
</evidence>
<dbReference type="EMBL" id="CDOK01000140">
    <property type="protein sequence ID" value="CEN51043.1"/>
    <property type="molecule type" value="Genomic_DNA"/>
</dbReference>